<dbReference type="Gene3D" id="2.20.70.10">
    <property type="match status" value="1"/>
</dbReference>
<dbReference type="PANTHER" id="PTHR43222:SF2">
    <property type="entry name" value="NUDIX HYDROLASE 23, CHLOROPLASTIC"/>
    <property type="match status" value="1"/>
</dbReference>
<dbReference type="Gene3D" id="3.90.79.10">
    <property type="entry name" value="Nucleoside Triphosphate Pyrophosphohydrolase"/>
    <property type="match status" value="1"/>
</dbReference>
<evidence type="ECO:0000313" key="2">
    <source>
        <dbReference type="EMBL" id="MBM0108522.1"/>
    </source>
</evidence>
<dbReference type="Proteomes" id="UP000661077">
    <property type="component" value="Unassembled WGS sequence"/>
</dbReference>
<proteinExistence type="predicted"/>
<dbReference type="InterPro" id="IPR000086">
    <property type="entry name" value="NUDIX_hydrolase_dom"/>
</dbReference>
<sequence length="189" mass="21207">MKFCSNCAGPVSLTVPPGDHLPRYVCASCGTIHYENPRIIAGCVIEHQGKILLCKRAIEPRYGFWTTPAGFMENGESVQQAAAREAMEEALAHVRLGSMLSIVNVLRAHQVHITFRATLADPSFGIGPESLESRLYAEEEIPWPDIAFLSVEFALRRYLEDRRLGRELLHFRDIDWRDGKPVMTDGPSQ</sequence>
<name>A0ABS1X5N0_9GAMM</name>
<dbReference type="SUPFAM" id="SSF55811">
    <property type="entry name" value="Nudix"/>
    <property type="match status" value="1"/>
</dbReference>
<keyword evidence="3" id="KW-1185">Reference proteome</keyword>
<dbReference type="PROSITE" id="PS51462">
    <property type="entry name" value="NUDIX"/>
    <property type="match status" value="1"/>
</dbReference>
<organism evidence="2 3">
    <name type="scientific">Steroidobacter gossypii</name>
    <dbReference type="NCBI Taxonomy" id="2805490"/>
    <lineage>
        <taxon>Bacteria</taxon>
        <taxon>Pseudomonadati</taxon>
        <taxon>Pseudomonadota</taxon>
        <taxon>Gammaproteobacteria</taxon>
        <taxon>Steroidobacterales</taxon>
        <taxon>Steroidobacteraceae</taxon>
        <taxon>Steroidobacter</taxon>
    </lineage>
</organism>
<feature type="domain" description="Nudix hydrolase" evidence="1">
    <location>
        <begin position="36"/>
        <end position="159"/>
    </location>
</feature>
<dbReference type="RefSeq" id="WP_203170675.1">
    <property type="nucleotide sequence ID" value="NZ_JAEVLS010000008.1"/>
</dbReference>
<protein>
    <submittedName>
        <fullName evidence="2">NUDIX hydrolase</fullName>
    </submittedName>
</protein>
<dbReference type="InterPro" id="IPR029401">
    <property type="entry name" value="Nudix_N"/>
</dbReference>
<accession>A0ABS1X5N0</accession>
<keyword evidence="2" id="KW-0378">Hydrolase</keyword>
<dbReference type="PANTHER" id="PTHR43222">
    <property type="entry name" value="NUDIX HYDROLASE 23"/>
    <property type="match status" value="1"/>
</dbReference>
<reference evidence="2 3" key="1">
    <citation type="journal article" date="2021" name="Int. J. Syst. Evol. Microbiol.">
        <title>Steroidobacter gossypii sp. nov., isolated from soil of cotton cropping field.</title>
        <authorList>
            <person name="Huang R."/>
            <person name="Yang S."/>
            <person name="Zhen C."/>
            <person name="Liu W."/>
        </authorList>
    </citation>
    <scope>NUCLEOTIDE SEQUENCE [LARGE SCALE GENOMIC DNA]</scope>
    <source>
        <strain evidence="2 3">S1-65</strain>
    </source>
</reference>
<comment type="caution">
    <text evidence="2">The sequence shown here is derived from an EMBL/GenBank/DDBJ whole genome shotgun (WGS) entry which is preliminary data.</text>
</comment>
<dbReference type="InterPro" id="IPR015797">
    <property type="entry name" value="NUDIX_hydrolase-like_dom_sf"/>
</dbReference>
<dbReference type="GO" id="GO:0016787">
    <property type="term" value="F:hydrolase activity"/>
    <property type="evidence" value="ECO:0007669"/>
    <property type="project" value="UniProtKB-KW"/>
</dbReference>
<dbReference type="Pfam" id="PF14803">
    <property type="entry name" value="Zn_ribbon_Nudix"/>
    <property type="match status" value="1"/>
</dbReference>
<dbReference type="Pfam" id="PF00293">
    <property type="entry name" value="NUDIX"/>
    <property type="match status" value="1"/>
</dbReference>
<dbReference type="EMBL" id="JAEVLS010000008">
    <property type="protein sequence ID" value="MBM0108522.1"/>
    <property type="molecule type" value="Genomic_DNA"/>
</dbReference>
<evidence type="ECO:0000313" key="3">
    <source>
        <dbReference type="Proteomes" id="UP000661077"/>
    </source>
</evidence>
<evidence type="ECO:0000259" key="1">
    <source>
        <dbReference type="PROSITE" id="PS51462"/>
    </source>
</evidence>
<gene>
    <name evidence="2" type="ORF">JM946_27635</name>
</gene>